<accession>A0A1H5V9V4</accession>
<protein>
    <submittedName>
        <fullName evidence="1">Uncharacterized protein</fullName>
    </submittedName>
</protein>
<reference evidence="1 2" key="1">
    <citation type="submission" date="2016-12" db="EMBL/GenBank/DDBJ databases">
        <title>Complete genome sequence of Thauera chlorobenzoica, a Betaproteobacterium degrading haloaromatics anaerobically to CO2 and halides.</title>
        <authorList>
            <person name="Goris T."/>
            <person name="Mergelsberg M."/>
            <person name="Boll M."/>
        </authorList>
    </citation>
    <scope>NUCLEOTIDE SEQUENCE [LARGE SCALE GENOMIC DNA]</scope>
    <source>
        <strain evidence="1 2">3CB1</strain>
    </source>
</reference>
<name>A0A1H5V9V4_9RHOO</name>
<dbReference type="AlphaFoldDB" id="A0A1H5V9V4"/>
<keyword evidence="2" id="KW-1185">Reference proteome</keyword>
<dbReference type="Proteomes" id="UP000185739">
    <property type="component" value="Chromosome"/>
</dbReference>
<evidence type="ECO:0000313" key="1">
    <source>
        <dbReference type="EMBL" id="APR02892.1"/>
    </source>
</evidence>
<dbReference type="RefSeq" id="WP_075146602.1">
    <property type="nucleotide sequence ID" value="NZ_CP018839.1"/>
</dbReference>
<evidence type="ECO:0000313" key="2">
    <source>
        <dbReference type="Proteomes" id="UP000185739"/>
    </source>
</evidence>
<sequence length="203" mass="22234">MKKFIRDNPTIVFGLGLPLLLVAVFLAISGIPTLLVAPPQYEVLYATNYNFYNNAHNAIQIAVVGDRVQVSYVGNTQPYQTPRLWRFNPKTGAVREIALPLPPGLAPNSGRPVEAEKTPSVTPIDVPDLTGLEVDSSSLAPDGYTFRSGADSYRGNVFDGLFFGSSRYRIQAELVKDGRSIRLPNTDGAYYGNTVRFVGWVLP</sequence>
<proteinExistence type="predicted"/>
<dbReference type="KEGG" id="tcl:Tchl_0016"/>
<gene>
    <name evidence="1" type="ORF">Tchl_0016</name>
</gene>
<dbReference type="STRING" id="96773.Tchl_0016"/>
<organism evidence="1 2">
    <name type="scientific">Thauera chlorobenzoica</name>
    <dbReference type="NCBI Taxonomy" id="96773"/>
    <lineage>
        <taxon>Bacteria</taxon>
        <taxon>Pseudomonadati</taxon>
        <taxon>Pseudomonadota</taxon>
        <taxon>Betaproteobacteria</taxon>
        <taxon>Rhodocyclales</taxon>
        <taxon>Zoogloeaceae</taxon>
        <taxon>Thauera</taxon>
    </lineage>
</organism>
<dbReference type="EMBL" id="CP018839">
    <property type="protein sequence ID" value="APR02892.1"/>
    <property type="molecule type" value="Genomic_DNA"/>
</dbReference>
<dbReference type="OrthoDB" id="7061677at2"/>